<sequence>MFLQNYLVVFVAGGGLLVCGVRSLDSITVLLLNSWLLITVLYQFSSFANQFAYIPIFALYRKKPESYQ</sequence>
<evidence type="ECO:0000313" key="3">
    <source>
        <dbReference type="Proteomes" id="UP000076925"/>
    </source>
</evidence>
<protein>
    <submittedName>
        <fullName evidence="2">Uncharacterized protein</fullName>
    </submittedName>
</protein>
<proteinExistence type="predicted"/>
<evidence type="ECO:0000256" key="1">
    <source>
        <dbReference type="SAM" id="Phobius"/>
    </source>
</evidence>
<keyword evidence="1" id="KW-0812">Transmembrane</keyword>
<keyword evidence="1" id="KW-1133">Transmembrane helix</keyword>
<dbReference type="AlphaFoldDB" id="A0A139X3D1"/>
<feature type="transmembrane region" description="Helical" evidence="1">
    <location>
        <begin position="33"/>
        <end position="60"/>
    </location>
</feature>
<organism evidence="2 3">
    <name type="scientific">Scytonema hofmannii PCC 7110</name>
    <dbReference type="NCBI Taxonomy" id="128403"/>
    <lineage>
        <taxon>Bacteria</taxon>
        <taxon>Bacillati</taxon>
        <taxon>Cyanobacteriota</taxon>
        <taxon>Cyanophyceae</taxon>
        <taxon>Nostocales</taxon>
        <taxon>Scytonemataceae</taxon>
        <taxon>Scytonema</taxon>
    </lineage>
</organism>
<reference evidence="2 3" key="1">
    <citation type="journal article" date="2013" name="Genome Biol. Evol.">
        <title>Genomes of Stigonematalean cyanobacteria (subsection V) and the evolution of oxygenic photosynthesis from prokaryotes to plastids.</title>
        <authorList>
            <person name="Dagan T."/>
            <person name="Roettger M."/>
            <person name="Stucken K."/>
            <person name="Landan G."/>
            <person name="Koch R."/>
            <person name="Major P."/>
            <person name="Gould S.B."/>
            <person name="Goremykin V.V."/>
            <person name="Rippka R."/>
            <person name="Tandeau de Marsac N."/>
            <person name="Gugger M."/>
            <person name="Lockhart P.J."/>
            <person name="Allen J.F."/>
            <person name="Brune I."/>
            <person name="Maus I."/>
            <person name="Puhler A."/>
            <person name="Martin W.F."/>
        </authorList>
    </citation>
    <scope>NUCLEOTIDE SEQUENCE [LARGE SCALE GENOMIC DNA]</scope>
    <source>
        <strain evidence="2 3">PCC 7110</strain>
    </source>
</reference>
<keyword evidence="3" id="KW-1185">Reference proteome</keyword>
<dbReference type="Proteomes" id="UP000076925">
    <property type="component" value="Unassembled WGS sequence"/>
</dbReference>
<evidence type="ECO:0000313" key="2">
    <source>
        <dbReference type="EMBL" id="KYC39219.1"/>
    </source>
</evidence>
<keyword evidence="1" id="KW-0472">Membrane</keyword>
<name>A0A139X3D1_9CYAN</name>
<gene>
    <name evidence="2" type="ORF">WA1_31220</name>
</gene>
<accession>A0A139X3D1</accession>
<dbReference type="EMBL" id="ANNX02000035">
    <property type="protein sequence ID" value="KYC39219.1"/>
    <property type="molecule type" value="Genomic_DNA"/>
</dbReference>
<comment type="caution">
    <text evidence="2">The sequence shown here is derived from an EMBL/GenBank/DDBJ whole genome shotgun (WGS) entry which is preliminary data.</text>
</comment>